<sequence length="312" mass="33365">MTFNRIAVYGHRGWVSSAVVEALAASGAPVRVLYRPGSDVSSLPTTSNLTKVKVDLEDIPAVIAALQDIDIVIGLLGQKGVPLQHALVKAIPNTNVKLFVPSDLSIRNDEQGMRVDVNKVKDDVEKAAQKAGIPTTVILPACFAESSLATGLLGVDVTGNRIIYTGDSAHQELNACTRSYVAAAYASIFASTPVSQLLNRQIGLSEVRATGVEIHAALRRKHGEPPQIITHTLEQVDLEIETRAAAGSPLALAYYCRKSWATGRLVSGIGKDIWEVQGFCKATLDDLIVKGKLGSYREIPSEALNAINATFQ</sequence>
<keyword evidence="1" id="KW-0521">NADP</keyword>
<evidence type="ECO:0000313" key="4">
    <source>
        <dbReference type="EMBL" id="KAH6660820.1"/>
    </source>
</evidence>
<dbReference type="InterPro" id="IPR051609">
    <property type="entry name" value="NmrA/Isoflavone_reductase-like"/>
</dbReference>
<evidence type="ECO:0000313" key="5">
    <source>
        <dbReference type="Proteomes" id="UP000758603"/>
    </source>
</evidence>
<dbReference type="GeneID" id="70130465"/>
<accession>A0A9P8UYQ1</accession>
<keyword evidence="2" id="KW-0560">Oxidoreductase</keyword>
<name>A0A9P8UYQ1_9PEZI</name>
<reference evidence="4" key="1">
    <citation type="journal article" date="2021" name="Nat. Commun.">
        <title>Genetic determinants of endophytism in the Arabidopsis root mycobiome.</title>
        <authorList>
            <person name="Mesny F."/>
            <person name="Miyauchi S."/>
            <person name="Thiergart T."/>
            <person name="Pickel B."/>
            <person name="Atanasova L."/>
            <person name="Karlsson M."/>
            <person name="Huettel B."/>
            <person name="Barry K.W."/>
            <person name="Haridas S."/>
            <person name="Chen C."/>
            <person name="Bauer D."/>
            <person name="Andreopoulos W."/>
            <person name="Pangilinan J."/>
            <person name="LaButti K."/>
            <person name="Riley R."/>
            <person name="Lipzen A."/>
            <person name="Clum A."/>
            <person name="Drula E."/>
            <person name="Henrissat B."/>
            <person name="Kohler A."/>
            <person name="Grigoriev I.V."/>
            <person name="Martin F.M."/>
            <person name="Hacquard S."/>
        </authorList>
    </citation>
    <scope>NUCLEOTIDE SEQUENCE</scope>
    <source>
        <strain evidence="4">MPI-SDFR-AT-0073</strain>
    </source>
</reference>
<dbReference type="Pfam" id="PF05368">
    <property type="entry name" value="NmrA"/>
    <property type="match status" value="1"/>
</dbReference>
<evidence type="ECO:0000256" key="2">
    <source>
        <dbReference type="ARBA" id="ARBA00023002"/>
    </source>
</evidence>
<dbReference type="AlphaFoldDB" id="A0A9P8UYQ1"/>
<dbReference type="Gene3D" id="3.40.50.720">
    <property type="entry name" value="NAD(P)-binding Rossmann-like Domain"/>
    <property type="match status" value="1"/>
</dbReference>
<dbReference type="PANTHER" id="PTHR47706">
    <property type="entry name" value="NMRA-LIKE FAMILY PROTEIN"/>
    <property type="match status" value="1"/>
</dbReference>
<dbReference type="Proteomes" id="UP000758603">
    <property type="component" value="Unassembled WGS sequence"/>
</dbReference>
<keyword evidence="5" id="KW-1185">Reference proteome</keyword>
<dbReference type="OrthoDB" id="5283654at2759"/>
<evidence type="ECO:0000256" key="1">
    <source>
        <dbReference type="ARBA" id="ARBA00022857"/>
    </source>
</evidence>
<protein>
    <recommendedName>
        <fullName evidence="3">NmrA-like domain-containing protein</fullName>
    </recommendedName>
</protein>
<organism evidence="4 5">
    <name type="scientific">Truncatella angustata</name>
    <dbReference type="NCBI Taxonomy" id="152316"/>
    <lineage>
        <taxon>Eukaryota</taxon>
        <taxon>Fungi</taxon>
        <taxon>Dikarya</taxon>
        <taxon>Ascomycota</taxon>
        <taxon>Pezizomycotina</taxon>
        <taxon>Sordariomycetes</taxon>
        <taxon>Xylariomycetidae</taxon>
        <taxon>Amphisphaeriales</taxon>
        <taxon>Sporocadaceae</taxon>
        <taxon>Truncatella</taxon>
    </lineage>
</organism>
<dbReference type="GO" id="GO:0016491">
    <property type="term" value="F:oxidoreductase activity"/>
    <property type="evidence" value="ECO:0007669"/>
    <property type="project" value="UniProtKB-KW"/>
</dbReference>
<dbReference type="PANTHER" id="PTHR47706:SF9">
    <property type="entry name" value="NMRA-LIKE DOMAIN-CONTAINING PROTEIN-RELATED"/>
    <property type="match status" value="1"/>
</dbReference>
<dbReference type="InterPro" id="IPR008030">
    <property type="entry name" value="NmrA-like"/>
</dbReference>
<proteinExistence type="predicted"/>
<gene>
    <name evidence="4" type="ORF">BKA67DRAFT_549289</name>
</gene>
<evidence type="ECO:0000259" key="3">
    <source>
        <dbReference type="Pfam" id="PF05368"/>
    </source>
</evidence>
<dbReference type="SUPFAM" id="SSF51735">
    <property type="entry name" value="NAD(P)-binding Rossmann-fold domains"/>
    <property type="match status" value="1"/>
</dbReference>
<dbReference type="EMBL" id="JAGPXC010000001">
    <property type="protein sequence ID" value="KAH6660820.1"/>
    <property type="molecule type" value="Genomic_DNA"/>
</dbReference>
<feature type="domain" description="NmrA-like" evidence="3">
    <location>
        <begin position="4"/>
        <end position="225"/>
    </location>
</feature>
<dbReference type="RefSeq" id="XP_045964951.1">
    <property type="nucleotide sequence ID" value="XM_046101573.1"/>
</dbReference>
<comment type="caution">
    <text evidence="4">The sequence shown here is derived from an EMBL/GenBank/DDBJ whole genome shotgun (WGS) entry which is preliminary data.</text>
</comment>
<dbReference type="InterPro" id="IPR036291">
    <property type="entry name" value="NAD(P)-bd_dom_sf"/>
</dbReference>